<evidence type="ECO:0000256" key="1">
    <source>
        <dbReference type="SAM" id="MobiDB-lite"/>
    </source>
</evidence>
<name>A0A8J3IHU4_9CHLR</name>
<proteinExistence type="predicted"/>
<keyword evidence="3" id="KW-1185">Reference proteome</keyword>
<sequence length="55" mass="6316">MSEQEQNEQQAEERPLTHNEALGIRTINDVFAFIWDAIKSTPDPQQIDTTRSADE</sequence>
<dbReference type="EMBL" id="BNJF01000012">
    <property type="protein sequence ID" value="GHO51429.1"/>
    <property type="molecule type" value="Genomic_DNA"/>
</dbReference>
<comment type="caution">
    <text evidence="2">The sequence shown here is derived from an EMBL/GenBank/DDBJ whole genome shotgun (WGS) entry which is preliminary data.</text>
</comment>
<accession>A0A8J3IHU4</accession>
<reference evidence="2" key="1">
    <citation type="submission" date="2020-10" db="EMBL/GenBank/DDBJ databases">
        <title>Taxonomic study of unclassified bacteria belonging to the class Ktedonobacteria.</title>
        <authorList>
            <person name="Yabe S."/>
            <person name="Wang C.M."/>
            <person name="Zheng Y."/>
            <person name="Sakai Y."/>
            <person name="Cavaletti L."/>
            <person name="Monciardini P."/>
            <person name="Donadio S."/>
        </authorList>
    </citation>
    <scope>NUCLEOTIDE SEQUENCE</scope>
    <source>
        <strain evidence="2">SOSP1-1</strain>
    </source>
</reference>
<feature type="region of interest" description="Disordered" evidence="1">
    <location>
        <begin position="1"/>
        <end position="20"/>
    </location>
</feature>
<dbReference type="AlphaFoldDB" id="A0A8J3IHU4"/>
<dbReference type="RefSeq" id="WP_220200343.1">
    <property type="nucleotide sequence ID" value="NZ_BNJF01000012.1"/>
</dbReference>
<organism evidence="2 3">
    <name type="scientific">Ktedonospora formicarum</name>
    <dbReference type="NCBI Taxonomy" id="2778364"/>
    <lineage>
        <taxon>Bacteria</taxon>
        <taxon>Bacillati</taxon>
        <taxon>Chloroflexota</taxon>
        <taxon>Ktedonobacteria</taxon>
        <taxon>Ktedonobacterales</taxon>
        <taxon>Ktedonobacteraceae</taxon>
        <taxon>Ktedonospora</taxon>
    </lineage>
</organism>
<evidence type="ECO:0000313" key="3">
    <source>
        <dbReference type="Proteomes" id="UP000612362"/>
    </source>
</evidence>
<gene>
    <name evidence="2" type="ORF">KSX_95920</name>
</gene>
<protein>
    <submittedName>
        <fullName evidence="2">Uncharacterized protein</fullName>
    </submittedName>
</protein>
<dbReference type="Proteomes" id="UP000612362">
    <property type="component" value="Unassembled WGS sequence"/>
</dbReference>
<evidence type="ECO:0000313" key="2">
    <source>
        <dbReference type="EMBL" id="GHO51429.1"/>
    </source>
</evidence>